<reference evidence="2 3" key="1">
    <citation type="submission" date="2018-06" db="EMBL/GenBank/DDBJ databases">
        <authorList>
            <consortium name="Pathogen Informatics"/>
            <person name="Doyle S."/>
        </authorList>
    </citation>
    <scope>NUCLEOTIDE SEQUENCE [LARGE SCALE GENOMIC DNA]</scope>
    <source>
        <strain evidence="2 3">NCTC13100</strain>
    </source>
</reference>
<organism evidence="2 3">
    <name type="scientific">Porphyromonas macacae</name>
    <dbReference type="NCBI Taxonomy" id="28115"/>
    <lineage>
        <taxon>Bacteria</taxon>
        <taxon>Pseudomonadati</taxon>
        <taxon>Bacteroidota</taxon>
        <taxon>Bacteroidia</taxon>
        <taxon>Bacteroidales</taxon>
        <taxon>Porphyromonadaceae</taxon>
        <taxon>Porphyromonas</taxon>
    </lineage>
</organism>
<proteinExistence type="predicted"/>
<protein>
    <submittedName>
        <fullName evidence="2">Uncharacterized protein</fullName>
    </submittedName>
</protein>
<accession>A0A379DJJ9</accession>
<name>A0A379DJJ9_9PORP</name>
<feature type="signal peptide" evidence="1">
    <location>
        <begin position="1"/>
        <end position="20"/>
    </location>
</feature>
<gene>
    <name evidence="2" type="ORF">NCTC13100_01689</name>
</gene>
<evidence type="ECO:0000256" key="1">
    <source>
        <dbReference type="SAM" id="SignalP"/>
    </source>
</evidence>
<dbReference type="Proteomes" id="UP000254263">
    <property type="component" value="Unassembled WGS sequence"/>
</dbReference>
<dbReference type="AlphaFoldDB" id="A0A379DJJ9"/>
<evidence type="ECO:0000313" key="2">
    <source>
        <dbReference type="EMBL" id="SUB78511.1"/>
    </source>
</evidence>
<evidence type="ECO:0000313" key="3">
    <source>
        <dbReference type="Proteomes" id="UP000254263"/>
    </source>
</evidence>
<dbReference type="RefSeq" id="WP_018360866.1">
    <property type="nucleotide sequence ID" value="NZ_UGTI01000001.1"/>
</dbReference>
<dbReference type="EMBL" id="UGTI01000001">
    <property type="protein sequence ID" value="SUB78511.1"/>
    <property type="molecule type" value="Genomic_DNA"/>
</dbReference>
<keyword evidence="1" id="KW-0732">Signal</keyword>
<sequence length="316" mass="37189">MKKIVTVLLSVILFYTTTSANNDYRDYYKSLVESKIDEANGKYEEAYKKYLVTLNSAYPFPDDIIATIRCCMKTQHKKDIPQLIKLLVQSGFKTEEETFPVLRKNNTMVDFYRTFPIKEYAEYFYSIYPQERKEYLTSDRELKSRILNSFSTLEYFIIQQRMMMPNDIAVQENSYKIVCDLLLNLENTDQDFSRLGTDTWLDQRFIVLLVHTAQYLFGIDYERFMRFDRFLWNMVLQGNLHAEQYGVIIDAAHFSKDGMSLFGNFLSSDEDGNWMVSPVKNLESVDSLRASIFLSPLWVKAKLKNIKLPAGYDYKK</sequence>
<feature type="chain" id="PRO_5016623284" evidence="1">
    <location>
        <begin position="21"/>
        <end position="316"/>
    </location>
</feature>